<name>A0AC34F855_9BILA</name>
<accession>A0AC34F855</accession>
<protein>
    <submittedName>
        <fullName evidence="2">ATP synthase F0 subunit 8</fullName>
    </submittedName>
</protein>
<evidence type="ECO:0000313" key="2">
    <source>
        <dbReference type="WBParaSite" id="ES5_v2.g13411.t1"/>
    </source>
</evidence>
<proteinExistence type="predicted"/>
<dbReference type="Proteomes" id="UP000887579">
    <property type="component" value="Unplaced"/>
</dbReference>
<evidence type="ECO:0000313" key="1">
    <source>
        <dbReference type="Proteomes" id="UP000887579"/>
    </source>
</evidence>
<organism evidence="1 2">
    <name type="scientific">Panagrolaimus sp. ES5</name>
    <dbReference type="NCBI Taxonomy" id="591445"/>
    <lineage>
        <taxon>Eukaryota</taxon>
        <taxon>Metazoa</taxon>
        <taxon>Ecdysozoa</taxon>
        <taxon>Nematoda</taxon>
        <taxon>Chromadorea</taxon>
        <taxon>Rhabditida</taxon>
        <taxon>Tylenchina</taxon>
        <taxon>Panagrolaimomorpha</taxon>
        <taxon>Panagrolaimoidea</taxon>
        <taxon>Panagrolaimidae</taxon>
        <taxon>Panagrolaimus</taxon>
    </lineage>
</organism>
<sequence>MSSLSEEHKLSMGSPLAIFVIVSMFLYWIISAIVLFILHRFGPNRTTTTSKSNSVKSYNNSQYYESGLSRDKVGARATGV</sequence>
<reference evidence="2" key="1">
    <citation type="submission" date="2022-11" db="UniProtKB">
        <authorList>
            <consortium name="WormBaseParasite"/>
        </authorList>
    </citation>
    <scope>IDENTIFICATION</scope>
</reference>
<dbReference type="WBParaSite" id="ES5_v2.g13411.t1">
    <property type="protein sequence ID" value="ES5_v2.g13411.t1"/>
    <property type="gene ID" value="ES5_v2.g13411"/>
</dbReference>